<dbReference type="SUPFAM" id="SSF75217">
    <property type="entry name" value="alpha/beta knot"/>
    <property type="match status" value="1"/>
</dbReference>
<evidence type="ECO:0000259" key="12">
    <source>
        <dbReference type="Pfam" id="PF20260"/>
    </source>
</evidence>
<evidence type="ECO:0000313" key="14">
    <source>
        <dbReference type="Proteomes" id="UP000034665"/>
    </source>
</evidence>
<sequence>MRLHRFIGNFDCSQDTIVIAEAEVVNQILRVLRLTVGDRFILGDGNANECVVEISDRQKEQLTVTVIERSVNTAEPAVAAVLYCAILKRENFELVVQKATEIGVREIVPLITQRTVKLDIKEERLRKIITEAAEQSGRGRVPMLRQAMSFADALADAQRNDANFFFDISDVIVEEGAIGDAMRRGLFVGPEGGWSYEEVLAARAAGCHIISLGALTFRAETAAIIASYLGTRP</sequence>
<comment type="caution">
    <text evidence="13">The sequence shown here is derived from an EMBL/GenBank/DDBJ whole genome shotgun (WGS) entry which is preliminary data.</text>
</comment>
<comment type="similarity">
    <text evidence="2 10">Belongs to the RNA methyltransferase RsmE family.</text>
</comment>
<evidence type="ECO:0000259" key="11">
    <source>
        <dbReference type="Pfam" id="PF04452"/>
    </source>
</evidence>
<gene>
    <name evidence="13" type="ORF">UT41_C0001G0421</name>
</gene>
<comment type="subcellular location">
    <subcellularLocation>
        <location evidence="1 10">Cytoplasm</location>
    </subcellularLocation>
</comment>
<protein>
    <recommendedName>
        <fullName evidence="10">Ribosomal RNA small subunit methyltransferase E</fullName>
        <ecNumber evidence="10">2.1.1.193</ecNumber>
    </recommendedName>
</protein>
<feature type="domain" description="Ribosomal RNA small subunit methyltransferase E PUA-like" evidence="12">
    <location>
        <begin position="28"/>
        <end position="66"/>
    </location>
</feature>
<dbReference type="InterPro" id="IPR046886">
    <property type="entry name" value="RsmE_MTase_dom"/>
</dbReference>
<reference evidence="13 14" key="1">
    <citation type="journal article" date="2015" name="Nature">
        <title>rRNA introns, odd ribosomes, and small enigmatic genomes across a large radiation of phyla.</title>
        <authorList>
            <person name="Brown C.T."/>
            <person name="Hug L.A."/>
            <person name="Thomas B.C."/>
            <person name="Sharon I."/>
            <person name="Castelle C.J."/>
            <person name="Singh A."/>
            <person name="Wilkins M.J."/>
            <person name="Williams K.H."/>
            <person name="Banfield J.F."/>
        </authorList>
    </citation>
    <scope>NUCLEOTIDE SEQUENCE [LARGE SCALE GENOMIC DNA]</scope>
</reference>
<evidence type="ECO:0000256" key="4">
    <source>
        <dbReference type="ARBA" id="ARBA00022552"/>
    </source>
</evidence>
<accession>A0A0G0RGT9</accession>
<dbReference type="InterPro" id="IPR015947">
    <property type="entry name" value="PUA-like_sf"/>
</dbReference>
<evidence type="ECO:0000313" key="13">
    <source>
        <dbReference type="EMBL" id="KKR12877.1"/>
    </source>
</evidence>
<keyword evidence="6 10" id="KW-0808">Transferase</keyword>
<dbReference type="InterPro" id="IPR029028">
    <property type="entry name" value="Alpha/beta_knot_MTases"/>
</dbReference>
<dbReference type="Gene3D" id="3.40.1280.10">
    <property type="match status" value="1"/>
</dbReference>
<dbReference type="PANTHER" id="PTHR30027:SF3">
    <property type="entry name" value="16S RRNA (URACIL(1498)-N(3))-METHYLTRANSFERASE"/>
    <property type="match status" value="1"/>
</dbReference>
<comment type="catalytic activity">
    <reaction evidence="9 10">
        <text>uridine(1498) in 16S rRNA + S-adenosyl-L-methionine = N(3)-methyluridine(1498) in 16S rRNA + S-adenosyl-L-homocysteine + H(+)</text>
        <dbReference type="Rhea" id="RHEA:42920"/>
        <dbReference type="Rhea" id="RHEA-COMP:10283"/>
        <dbReference type="Rhea" id="RHEA-COMP:10284"/>
        <dbReference type="ChEBI" id="CHEBI:15378"/>
        <dbReference type="ChEBI" id="CHEBI:57856"/>
        <dbReference type="ChEBI" id="CHEBI:59789"/>
        <dbReference type="ChEBI" id="CHEBI:65315"/>
        <dbReference type="ChEBI" id="CHEBI:74502"/>
        <dbReference type="EC" id="2.1.1.193"/>
    </reaction>
</comment>
<dbReference type="PATRIC" id="fig|1619013.3.peg.435"/>
<evidence type="ECO:0000256" key="8">
    <source>
        <dbReference type="ARBA" id="ARBA00025699"/>
    </source>
</evidence>
<evidence type="ECO:0000256" key="2">
    <source>
        <dbReference type="ARBA" id="ARBA00005528"/>
    </source>
</evidence>
<keyword evidence="3 10" id="KW-0963">Cytoplasm</keyword>
<dbReference type="Pfam" id="PF20260">
    <property type="entry name" value="PUA_4"/>
    <property type="match status" value="1"/>
</dbReference>
<dbReference type="PIRSF" id="PIRSF015601">
    <property type="entry name" value="MTase_slr0722"/>
    <property type="match status" value="1"/>
</dbReference>
<keyword evidence="7 10" id="KW-0949">S-adenosyl-L-methionine</keyword>
<evidence type="ECO:0000256" key="3">
    <source>
        <dbReference type="ARBA" id="ARBA00022490"/>
    </source>
</evidence>
<dbReference type="CDD" id="cd18084">
    <property type="entry name" value="RsmE-like"/>
    <property type="match status" value="1"/>
</dbReference>
<feature type="domain" description="Ribosomal RNA small subunit methyltransferase E methyltransferase" evidence="11">
    <location>
        <begin position="78"/>
        <end position="226"/>
    </location>
</feature>
<dbReference type="EMBL" id="LBWR01000001">
    <property type="protein sequence ID" value="KKR12877.1"/>
    <property type="molecule type" value="Genomic_DNA"/>
</dbReference>
<dbReference type="InterPro" id="IPR006700">
    <property type="entry name" value="RsmE"/>
</dbReference>
<evidence type="ECO:0000256" key="7">
    <source>
        <dbReference type="ARBA" id="ARBA00022691"/>
    </source>
</evidence>
<dbReference type="InterPro" id="IPR046887">
    <property type="entry name" value="RsmE_PUA-like"/>
</dbReference>
<dbReference type="NCBIfam" id="TIGR00046">
    <property type="entry name" value="RsmE family RNA methyltransferase"/>
    <property type="match status" value="1"/>
</dbReference>
<dbReference type="InterPro" id="IPR029026">
    <property type="entry name" value="tRNA_m1G_MTases_N"/>
</dbReference>
<dbReference type="EC" id="2.1.1.193" evidence="10"/>
<proteinExistence type="inferred from homology"/>
<evidence type="ECO:0000256" key="9">
    <source>
        <dbReference type="ARBA" id="ARBA00047944"/>
    </source>
</evidence>
<dbReference type="Pfam" id="PF04452">
    <property type="entry name" value="Methyltrans_RNA"/>
    <property type="match status" value="1"/>
</dbReference>
<dbReference type="Proteomes" id="UP000034665">
    <property type="component" value="Unassembled WGS sequence"/>
</dbReference>
<organism evidence="13 14">
    <name type="scientific">Candidatus Wolfebacteria bacterium GW2011_GWC2_39_22</name>
    <dbReference type="NCBI Taxonomy" id="1619013"/>
    <lineage>
        <taxon>Bacteria</taxon>
        <taxon>Candidatus Wolfeibacteriota</taxon>
    </lineage>
</organism>
<comment type="function">
    <text evidence="8 10">Specifically methylates the N3 position of the uracil ring of uridine 1498 (m3U1498) in 16S rRNA. Acts on the fully assembled 30S ribosomal subunit.</text>
</comment>
<dbReference type="GO" id="GO:0070042">
    <property type="term" value="F:rRNA (uridine-N3-)-methyltransferase activity"/>
    <property type="evidence" value="ECO:0007669"/>
    <property type="project" value="TreeGrafter"/>
</dbReference>
<evidence type="ECO:0000256" key="5">
    <source>
        <dbReference type="ARBA" id="ARBA00022603"/>
    </source>
</evidence>
<name>A0A0G0RGT9_9BACT</name>
<dbReference type="GO" id="GO:0070475">
    <property type="term" value="P:rRNA base methylation"/>
    <property type="evidence" value="ECO:0007669"/>
    <property type="project" value="TreeGrafter"/>
</dbReference>
<dbReference type="SUPFAM" id="SSF88697">
    <property type="entry name" value="PUA domain-like"/>
    <property type="match status" value="1"/>
</dbReference>
<evidence type="ECO:0000256" key="10">
    <source>
        <dbReference type="PIRNR" id="PIRNR015601"/>
    </source>
</evidence>
<dbReference type="STRING" id="1619013.UT41_C0001G0421"/>
<evidence type="ECO:0000256" key="1">
    <source>
        <dbReference type="ARBA" id="ARBA00004496"/>
    </source>
</evidence>
<dbReference type="PANTHER" id="PTHR30027">
    <property type="entry name" value="RIBOSOMAL RNA SMALL SUBUNIT METHYLTRANSFERASE E"/>
    <property type="match status" value="1"/>
</dbReference>
<keyword evidence="4 10" id="KW-0698">rRNA processing</keyword>
<evidence type="ECO:0000256" key="6">
    <source>
        <dbReference type="ARBA" id="ARBA00022679"/>
    </source>
</evidence>
<keyword evidence="5 10" id="KW-0489">Methyltransferase</keyword>
<dbReference type="AlphaFoldDB" id="A0A0G0RGT9"/>
<dbReference type="GO" id="GO:0005737">
    <property type="term" value="C:cytoplasm"/>
    <property type="evidence" value="ECO:0007669"/>
    <property type="project" value="UniProtKB-SubCell"/>
</dbReference>